<dbReference type="EMBL" id="FNQK01000007">
    <property type="protein sequence ID" value="SEA12924.1"/>
    <property type="molecule type" value="Genomic_DNA"/>
</dbReference>
<sequence>MAIRNYPGGTVSIKGADVVDAMKRQTIINAIETKLDTEELEKLSQMITDKGRRTLKTKWSLIKKFL</sequence>
<proteinExistence type="predicted"/>
<name>A0A1H3YPH0_BIZPA</name>
<gene>
    <name evidence="1" type="ORF">SAMN04487990_10711</name>
</gene>
<reference evidence="1 2" key="1">
    <citation type="submission" date="2016-10" db="EMBL/GenBank/DDBJ databases">
        <authorList>
            <person name="de Groot N.N."/>
        </authorList>
    </citation>
    <scope>NUCLEOTIDE SEQUENCE [LARGE SCALE GENOMIC DNA]</scope>
    <source>
        <strain evidence="1 2">DSM 23842</strain>
    </source>
</reference>
<dbReference type="STRING" id="283786.SAMN04487990_10711"/>
<organism evidence="1 2">
    <name type="scientific">Bizionia paragorgiae</name>
    <dbReference type="NCBI Taxonomy" id="283786"/>
    <lineage>
        <taxon>Bacteria</taxon>
        <taxon>Pseudomonadati</taxon>
        <taxon>Bacteroidota</taxon>
        <taxon>Flavobacteriia</taxon>
        <taxon>Flavobacteriales</taxon>
        <taxon>Flavobacteriaceae</taxon>
        <taxon>Bizionia</taxon>
    </lineage>
</organism>
<dbReference type="AlphaFoldDB" id="A0A1H3YPH0"/>
<accession>A0A1H3YPH0</accession>
<protein>
    <submittedName>
        <fullName evidence="1">Uncharacterized protein</fullName>
    </submittedName>
</protein>
<dbReference type="RefSeq" id="WP_092133334.1">
    <property type="nucleotide sequence ID" value="NZ_FNQK01000007.1"/>
</dbReference>
<evidence type="ECO:0000313" key="1">
    <source>
        <dbReference type="EMBL" id="SEA12924.1"/>
    </source>
</evidence>
<evidence type="ECO:0000313" key="2">
    <source>
        <dbReference type="Proteomes" id="UP000198846"/>
    </source>
</evidence>
<dbReference type="Proteomes" id="UP000198846">
    <property type="component" value="Unassembled WGS sequence"/>
</dbReference>
<keyword evidence="2" id="KW-1185">Reference proteome</keyword>